<dbReference type="Pfam" id="PF04479">
    <property type="entry name" value="RTA1"/>
    <property type="match status" value="1"/>
</dbReference>
<reference evidence="6 7" key="1">
    <citation type="journal article" date="2023" name="G3 (Bethesda)">
        <title>A chromosome-level genome assembly of Zasmidium syzygii isolated from banana leaves.</title>
        <authorList>
            <person name="van Westerhoven A.C."/>
            <person name="Mehrabi R."/>
            <person name="Talebi R."/>
            <person name="Steentjes M.B.F."/>
            <person name="Corcolon B."/>
            <person name="Chong P.A."/>
            <person name="Kema G.H.J."/>
            <person name="Seidl M.F."/>
        </authorList>
    </citation>
    <scope>NUCLEOTIDE SEQUENCE [LARGE SCALE GENOMIC DNA]</scope>
    <source>
        <strain evidence="6 7">P124</strain>
    </source>
</reference>
<comment type="subcellular location">
    <subcellularLocation>
        <location evidence="1">Membrane</location>
        <topology evidence="1">Multi-pass membrane protein</topology>
    </subcellularLocation>
</comment>
<feature type="transmembrane region" description="Helical" evidence="5">
    <location>
        <begin position="165"/>
        <end position="188"/>
    </location>
</feature>
<accession>A0ABR0E4E4</accession>
<feature type="transmembrane region" description="Helical" evidence="5">
    <location>
        <begin position="200"/>
        <end position="221"/>
    </location>
</feature>
<name>A0ABR0E4E4_ZASCE</name>
<sequence>MSPDQDAATLPNGFTNFRLYAYTPSIFAAITFTALFLFATAWHLRQVLRTKTYSMLPFCLGGLFEASGYLCRILSWSEAPSYSLTPYVLQTTVLLVAPALLAASVYMNLEKIVLLADGEPFLVVRREWLTLIFVAGDMMAFVLQGTGGSLIASQTPPLITTGKNLALAGLILQSTYTFLFVLTAALFHIRVPAANKRHMVGLYIVSSIIFARSIVRIVEFAEGFEGFLIRHEVFLYVFDGLLMFGAMVILGAIPPSEVIGEIRARRKAEKLGEVKEEVVVVEKGEGV</sequence>
<evidence type="ECO:0000313" key="6">
    <source>
        <dbReference type="EMBL" id="KAK4496135.1"/>
    </source>
</evidence>
<comment type="caution">
    <text evidence="6">The sequence shown here is derived from an EMBL/GenBank/DDBJ whole genome shotgun (WGS) entry which is preliminary data.</text>
</comment>
<evidence type="ECO:0000256" key="4">
    <source>
        <dbReference type="ARBA" id="ARBA00023136"/>
    </source>
</evidence>
<keyword evidence="7" id="KW-1185">Reference proteome</keyword>
<evidence type="ECO:0000256" key="1">
    <source>
        <dbReference type="ARBA" id="ARBA00004141"/>
    </source>
</evidence>
<dbReference type="Proteomes" id="UP001305779">
    <property type="component" value="Unassembled WGS sequence"/>
</dbReference>
<gene>
    <name evidence="6" type="ORF">PRZ48_012114</name>
</gene>
<dbReference type="EMBL" id="JAXOVC010000010">
    <property type="protein sequence ID" value="KAK4496135.1"/>
    <property type="molecule type" value="Genomic_DNA"/>
</dbReference>
<feature type="transmembrane region" description="Helical" evidence="5">
    <location>
        <begin position="20"/>
        <end position="44"/>
    </location>
</feature>
<feature type="transmembrane region" description="Helical" evidence="5">
    <location>
        <begin position="87"/>
        <end position="107"/>
    </location>
</feature>
<evidence type="ECO:0000256" key="2">
    <source>
        <dbReference type="ARBA" id="ARBA00022692"/>
    </source>
</evidence>
<evidence type="ECO:0000313" key="7">
    <source>
        <dbReference type="Proteomes" id="UP001305779"/>
    </source>
</evidence>
<organism evidence="6 7">
    <name type="scientific">Zasmidium cellare</name>
    <name type="common">Wine cellar mold</name>
    <name type="synonym">Racodium cellare</name>
    <dbReference type="NCBI Taxonomy" id="395010"/>
    <lineage>
        <taxon>Eukaryota</taxon>
        <taxon>Fungi</taxon>
        <taxon>Dikarya</taxon>
        <taxon>Ascomycota</taxon>
        <taxon>Pezizomycotina</taxon>
        <taxon>Dothideomycetes</taxon>
        <taxon>Dothideomycetidae</taxon>
        <taxon>Mycosphaerellales</taxon>
        <taxon>Mycosphaerellaceae</taxon>
        <taxon>Zasmidium</taxon>
    </lineage>
</organism>
<proteinExistence type="predicted"/>
<evidence type="ECO:0000256" key="5">
    <source>
        <dbReference type="SAM" id="Phobius"/>
    </source>
</evidence>
<feature type="transmembrane region" description="Helical" evidence="5">
    <location>
        <begin position="233"/>
        <end position="253"/>
    </location>
</feature>
<keyword evidence="3 5" id="KW-1133">Transmembrane helix</keyword>
<dbReference type="PANTHER" id="PTHR31465:SF1">
    <property type="entry name" value="PROTEIN RTA1-RELATED"/>
    <property type="match status" value="1"/>
</dbReference>
<evidence type="ECO:0008006" key="8">
    <source>
        <dbReference type="Google" id="ProtNLM"/>
    </source>
</evidence>
<keyword evidence="4 5" id="KW-0472">Membrane</keyword>
<keyword evidence="2 5" id="KW-0812">Transmembrane</keyword>
<feature type="transmembrane region" description="Helical" evidence="5">
    <location>
        <begin position="56"/>
        <end position="75"/>
    </location>
</feature>
<dbReference type="PANTHER" id="PTHR31465">
    <property type="entry name" value="PROTEIN RTA1-RELATED"/>
    <property type="match status" value="1"/>
</dbReference>
<dbReference type="InterPro" id="IPR007568">
    <property type="entry name" value="RTA1"/>
</dbReference>
<protein>
    <recommendedName>
        <fullName evidence="8">RTA1-domain-containing protein</fullName>
    </recommendedName>
</protein>
<evidence type="ECO:0000256" key="3">
    <source>
        <dbReference type="ARBA" id="ARBA00022989"/>
    </source>
</evidence>
<feature type="transmembrane region" description="Helical" evidence="5">
    <location>
        <begin position="128"/>
        <end position="153"/>
    </location>
</feature>